<dbReference type="EMBL" id="BLKZ01000002">
    <property type="protein sequence ID" value="GFG93502.1"/>
    <property type="molecule type" value="Genomic_DNA"/>
</dbReference>
<dbReference type="Proteomes" id="UP000465360">
    <property type="component" value="Unassembled WGS sequence"/>
</dbReference>
<evidence type="ECO:0000313" key="2">
    <source>
        <dbReference type="Proteomes" id="UP000465360"/>
    </source>
</evidence>
<evidence type="ECO:0000313" key="1">
    <source>
        <dbReference type="EMBL" id="GFG93502.1"/>
    </source>
</evidence>
<protein>
    <recommendedName>
        <fullName evidence="3">IS1380 family transposase</fullName>
    </recommendedName>
</protein>
<sequence length="224" mass="23479">MRVSHTFTPQSAVFDEDNLVSCAGLVPVMVLAEQAGLSELLANKIHITAPRIKSGSANPAPKLATLIASMCAGADYIDDVDLVRAGGMKTLFHRVYAPSTVGTLLREFTFGHARQLDSVLAEHLAGLCKRTDLLPGAQVRAFIDIDSLVRPVYGHAKQGASYGHTKIAGKQVLRKGLSPLVTTVSTDTAPPVVTGIRLRAGKANSGKGAARMVAQAITTARAAG</sequence>
<keyword evidence="2" id="KW-1185">Reference proteome</keyword>
<name>A0A7I9YY61_MYCBU</name>
<proteinExistence type="predicted"/>
<reference evidence="1 2" key="1">
    <citation type="journal article" date="2019" name="Emerg. Microbes Infect.">
        <title>Comprehensive subspecies identification of 175 nontuberculous mycobacteria species based on 7547 genomic profiles.</title>
        <authorList>
            <person name="Matsumoto Y."/>
            <person name="Kinjo T."/>
            <person name="Motooka D."/>
            <person name="Nabeya D."/>
            <person name="Jung N."/>
            <person name="Uechi K."/>
            <person name="Horii T."/>
            <person name="Iida T."/>
            <person name="Fujita J."/>
            <person name="Nakamura S."/>
        </authorList>
    </citation>
    <scope>NUCLEOTIDE SEQUENCE [LARGE SCALE GENOMIC DNA]</scope>
    <source>
        <strain evidence="1 2">JCM 30725</strain>
    </source>
</reference>
<organism evidence="1 2">
    <name type="scientific">Mycobacterium bourgelatii</name>
    <dbReference type="NCBI Taxonomy" id="1273442"/>
    <lineage>
        <taxon>Bacteria</taxon>
        <taxon>Bacillati</taxon>
        <taxon>Actinomycetota</taxon>
        <taxon>Actinomycetes</taxon>
        <taxon>Mycobacteriales</taxon>
        <taxon>Mycobacteriaceae</taxon>
        <taxon>Mycobacterium</taxon>
    </lineage>
</organism>
<comment type="caution">
    <text evidence="1">The sequence shown here is derived from an EMBL/GenBank/DDBJ whole genome shotgun (WGS) entry which is preliminary data.</text>
</comment>
<dbReference type="AlphaFoldDB" id="A0A7I9YY61"/>
<gene>
    <name evidence="1" type="ORF">MBOU_55440</name>
</gene>
<evidence type="ECO:0008006" key="3">
    <source>
        <dbReference type="Google" id="ProtNLM"/>
    </source>
</evidence>
<accession>A0A7I9YY61</accession>